<keyword evidence="2" id="KW-0732">Signal</keyword>
<dbReference type="InterPro" id="IPR018976">
    <property type="entry name" value="Imelysin-like"/>
</dbReference>
<comment type="caution">
    <text evidence="4">The sequence shown here is derived from an EMBL/GenBank/DDBJ whole genome shotgun (WGS) entry which is preliminary data.</text>
</comment>
<dbReference type="CDD" id="cd14658">
    <property type="entry name" value="Imelysin-like_IrpA"/>
    <property type="match status" value="1"/>
</dbReference>
<evidence type="ECO:0000313" key="5">
    <source>
        <dbReference type="Proteomes" id="UP000605990"/>
    </source>
</evidence>
<evidence type="ECO:0000256" key="1">
    <source>
        <dbReference type="ARBA" id="ARBA00004196"/>
    </source>
</evidence>
<evidence type="ECO:0000256" key="2">
    <source>
        <dbReference type="ARBA" id="ARBA00022729"/>
    </source>
</evidence>
<name>A0ABR7J2X6_9FLAO</name>
<dbReference type="InterPro" id="IPR038352">
    <property type="entry name" value="Imelysin_sf"/>
</dbReference>
<dbReference type="InterPro" id="IPR034982">
    <property type="entry name" value="Imelysin-like_IrpA"/>
</dbReference>
<evidence type="ECO:0000259" key="3">
    <source>
        <dbReference type="Pfam" id="PF09375"/>
    </source>
</evidence>
<protein>
    <submittedName>
        <fullName evidence="4">Imelysin</fullName>
    </submittedName>
</protein>
<keyword evidence="5" id="KW-1185">Reference proteome</keyword>
<dbReference type="Pfam" id="PF09375">
    <property type="entry name" value="Peptidase_M75"/>
    <property type="match status" value="1"/>
</dbReference>
<accession>A0ABR7J2X6</accession>
<reference evidence="4 5" key="1">
    <citation type="submission" date="2020-08" db="EMBL/GenBank/DDBJ databases">
        <title>Description of novel Flavobacterium F-408 isolate.</title>
        <authorList>
            <person name="Saticioglu I.B."/>
            <person name="Duman M."/>
            <person name="Altun S."/>
        </authorList>
    </citation>
    <scope>NUCLEOTIDE SEQUENCE [LARGE SCALE GENOMIC DNA]</scope>
    <source>
        <strain evidence="4 5">F-408</strain>
    </source>
</reference>
<organism evidence="4 5">
    <name type="scientific">Flavobacterium bernardetii</name>
    <dbReference type="NCBI Taxonomy" id="2813823"/>
    <lineage>
        <taxon>Bacteria</taxon>
        <taxon>Pseudomonadati</taxon>
        <taxon>Bacteroidota</taxon>
        <taxon>Flavobacteriia</taxon>
        <taxon>Flavobacteriales</taxon>
        <taxon>Flavobacteriaceae</taxon>
        <taxon>Flavobacterium</taxon>
    </lineage>
</organism>
<dbReference type="EMBL" id="JACRUN010000013">
    <property type="protein sequence ID" value="MBC5836194.1"/>
    <property type="molecule type" value="Genomic_DNA"/>
</dbReference>
<dbReference type="Proteomes" id="UP000605990">
    <property type="component" value="Unassembled WGS sequence"/>
</dbReference>
<sequence length="353" mass="38289">MKKNIFILGLASILLVNCSDNESESVDTQALTNKEILTNTAVNVITATYKELYDNSVILTTACQNLTIGDETELTAVKNAWASTRAPWEKSEGFLYGPVDTEGIDPAIDSWPVDVNAINNILNSSQAITSTLLDNDDARGFHTIEYFVWGLNGNKTASQLTTRELEYLVAATQNLQSKTQQLYNGWLQSQGNFANNFINAGQSGTIYTSQKNALLELVEGIIIISDEVATGKIETPLNGNSGAASPQDEESRFSNNSKLDFANNIRSIQNIYLGDYGTTQGKGLSDLVASKNATLDATIKTKISDAITSIEAIPGTFTDAIFNNRTAVQNAQQKVAELKVTLESQLQPLISNL</sequence>
<evidence type="ECO:0000313" key="4">
    <source>
        <dbReference type="EMBL" id="MBC5836194.1"/>
    </source>
</evidence>
<comment type="subcellular location">
    <subcellularLocation>
        <location evidence="1">Cell envelope</location>
    </subcellularLocation>
</comment>
<dbReference type="Gene3D" id="1.20.1420.20">
    <property type="entry name" value="M75 peptidase, HXXE motif"/>
    <property type="match status" value="1"/>
</dbReference>
<dbReference type="RefSeq" id="WP_166131622.1">
    <property type="nucleotide sequence ID" value="NZ_JAANOQ010000013.1"/>
</dbReference>
<feature type="domain" description="Imelysin-like" evidence="3">
    <location>
        <begin position="45"/>
        <end position="341"/>
    </location>
</feature>
<gene>
    <name evidence="4" type="ORF">H8R27_14985</name>
</gene>
<proteinExistence type="predicted"/>